<evidence type="ECO:0000313" key="2">
    <source>
        <dbReference type="EMBL" id="ODG92413.1"/>
    </source>
</evidence>
<dbReference type="Proteomes" id="UP000094580">
    <property type="component" value="Unassembled WGS sequence"/>
</dbReference>
<keyword evidence="1" id="KW-0812">Transmembrane</keyword>
<reference evidence="2 3" key="1">
    <citation type="submission" date="2016-07" db="EMBL/GenBank/DDBJ databases">
        <authorList>
            <person name="Townsley L."/>
            <person name="Shank E.A."/>
        </authorList>
    </citation>
    <scope>NUCLEOTIDE SEQUENCE [LARGE SCALE GENOMIC DNA]</scope>
    <source>
        <strain evidence="2 3">CH01</strain>
    </source>
</reference>
<keyword evidence="1" id="KW-1133">Transmembrane helix</keyword>
<name>A0ABX2ZS74_9BACI</name>
<accession>A0ABX2ZS74</accession>
<dbReference type="EMBL" id="MDKC01000008">
    <property type="protein sequence ID" value="ODG92413.1"/>
    <property type="molecule type" value="Genomic_DNA"/>
</dbReference>
<organism evidence="2 3">
    <name type="scientific">Gottfriedia luciferensis</name>
    <dbReference type="NCBI Taxonomy" id="178774"/>
    <lineage>
        <taxon>Bacteria</taxon>
        <taxon>Bacillati</taxon>
        <taxon>Bacillota</taxon>
        <taxon>Bacilli</taxon>
        <taxon>Bacillales</taxon>
        <taxon>Bacillaceae</taxon>
        <taxon>Gottfriedia</taxon>
    </lineage>
</organism>
<protein>
    <submittedName>
        <fullName evidence="2">Uncharacterized protein</fullName>
    </submittedName>
</protein>
<evidence type="ECO:0000313" key="3">
    <source>
        <dbReference type="Proteomes" id="UP000094580"/>
    </source>
</evidence>
<sequence length="173" mass="20150">MNKKVITYVLIFIALVSIFTYISINFNSKEKAVSFAIHKDLPELKKVDYELVKIPNSPYILCITNIPHSIYIFKTSSFLNMNFASISGAEHLYAGDGKGMHFLNDYLIYGFDKDRPQGKAIYVDGEKMRTVFLNKYFKTSKYKMNYKDLVFYYPNKPMKTTKNSLGYTEVTYR</sequence>
<feature type="transmembrane region" description="Helical" evidence="1">
    <location>
        <begin position="6"/>
        <end position="24"/>
    </location>
</feature>
<proteinExistence type="predicted"/>
<comment type="caution">
    <text evidence="2">The sequence shown here is derived from an EMBL/GenBank/DDBJ whole genome shotgun (WGS) entry which is preliminary data.</text>
</comment>
<evidence type="ECO:0000256" key="1">
    <source>
        <dbReference type="SAM" id="Phobius"/>
    </source>
</evidence>
<dbReference type="RefSeq" id="WP_069033274.1">
    <property type="nucleotide sequence ID" value="NZ_MDKC01000008.1"/>
</dbReference>
<keyword evidence="3" id="KW-1185">Reference proteome</keyword>
<keyword evidence="1" id="KW-0472">Membrane</keyword>
<gene>
    <name evidence="2" type="ORF">BED47_19590</name>
</gene>